<feature type="transmembrane region" description="Helical" evidence="2">
    <location>
        <begin position="38"/>
        <end position="60"/>
    </location>
</feature>
<evidence type="ECO:0000256" key="1">
    <source>
        <dbReference type="ARBA" id="ARBA00035112"/>
    </source>
</evidence>
<accession>A0A168D7V8</accession>
<dbReference type="STRING" id="1081109.A0A168D7V8"/>
<dbReference type="AlphaFoldDB" id="A0A168D7V8"/>
<keyword evidence="2" id="KW-0472">Membrane</keyword>
<sequence length="259" mass="30186">MIESNEIAYQALSTDDEKIECAQVSKDCHQHRPARHRWLYFSLSHLALITLYTTLFIFVFRRLTDEPLPRRDAFPGLDVNYKLSKYARFNSSFAGKPGPESEEAWHELMDTMAIRVTAEELAVHDQQSVALPRGGYLAWLGVFHELHCVKVLRRWAWRDYYSELQNLSAFEMKHHLAHVDHCLEVLRSAALCRADTEVLTVFTWSEESPKPVFDPRRIDHRCVDWDHLMASSYVDRVVTHGELDELANPLFNQDKMRDG</sequence>
<evidence type="ECO:0000313" key="4">
    <source>
        <dbReference type="Proteomes" id="UP000078544"/>
    </source>
</evidence>
<organism evidence="3 4">
    <name type="scientific">Moelleriella libera RCEF 2490</name>
    <dbReference type="NCBI Taxonomy" id="1081109"/>
    <lineage>
        <taxon>Eukaryota</taxon>
        <taxon>Fungi</taxon>
        <taxon>Dikarya</taxon>
        <taxon>Ascomycota</taxon>
        <taxon>Pezizomycotina</taxon>
        <taxon>Sordariomycetes</taxon>
        <taxon>Hypocreomycetidae</taxon>
        <taxon>Hypocreales</taxon>
        <taxon>Clavicipitaceae</taxon>
        <taxon>Moelleriella</taxon>
    </lineage>
</organism>
<evidence type="ECO:0000256" key="2">
    <source>
        <dbReference type="SAM" id="Phobius"/>
    </source>
</evidence>
<name>A0A168D7V8_9HYPO</name>
<dbReference type="PANTHER" id="PTHR33365:SF7">
    <property type="entry name" value="TAT PATHWAY SIGNAL SEQUENCE"/>
    <property type="match status" value="1"/>
</dbReference>
<gene>
    <name evidence="3" type="ORF">AAL_03422</name>
</gene>
<reference evidence="3 4" key="1">
    <citation type="journal article" date="2016" name="Genome Biol. Evol.">
        <title>Divergent and convergent evolution of fungal pathogenicity.</title>
        <authorList>
            <person name="Shang Y."/>
            <person name="Xiao G."/>
            <person name="Zheng P."/>
            <person name="Cen K."/>
            <person name="Zhan S."/>
            <person name="Wang C."/>
        </authorList>
    </citation>
    <scope>NUCLEOTIDE SEQUENCE [LARGE SCALE GENOMIC DNA]</scope>
    <source>
        <strain evidence="3 4">RCEF 2490</strain>
    </source>
</reference>
<dbReference type="PROSITE" id="PS01121">
    <property type="entry name" value="CASPASE_HIS"/>
    <property type="match status" value="1"/>
</dbReference>
<keyword evidence="2" id="KW-1133">Transmembrane helix</keyword>
<proteinExistence type="inferred from homology"/>
<comment type="caution">
    <text evidence="3">The sequence shown here is derived from an EMBL/GenBank/DDBJ whole genome shotgun (WGS) entry which is preliminary data.</text>
</comment>
<dbReference type="InterPro" id="IPR016129">
    <property type="entry name" value="Caspase_his_AS"/>
</dbReference>
<comment type="similarity">
    <text evidence="1">Belongs to the ustYa family.</text>
</comment>
<protein>
    <recommendedName>
        <fullName evidence="5">Tat pathway signal sequence</fullName>
    </recommendedName>
</protein>
<dbReference type="EMBL" id="AZGY01000006">
    <property type="protein sequence ID" value="KZZ97458.1"/>
    <property type="molecule type" value="Genomic_DNA"/>
</dbReference>
<evidence type="ECO:0000313" key="3">
    <source>
        <dbReference type="EMBL" id="KZZ97458.1"/>
    </source>
</evidence>
<keyword evidence="2" id="KW-0812">Transmembrane</keyword>
<dbReference type="InterPro" id="IPR021765">
    <property type="entry name" value="UstYa-like"/>
</dbReference>
<keyword evidence="4" id="KW-1185">Reference proteome</keyword>
<dbReference type="PANTHER" id="PTHR33365">
    <property type="entry name" value="YALI0B05434P"/>
    <property type="match status" value="1"/>
</dbReference>
<dbReference type="Pfam" id="PF11807">
    <property type="entry name" value="UstYa"/>
    <property type="match status" value="1"/>
</dbReference>
<dbReference type="OrthoDB" id="4933054at2759"/>
<dbReference type="Proteomes" id="UP000078544">
    <property type="component" value="Unassembled WGS sequence"/>
</dbReference>
<dbReference type="GO" id="GO:0043386">
    <property type="term" value="P:mycotoxin biosynthetic process"/>
    <property type="evidence" value="ECO:0007669"/>
    <property type="project" value="InterPro"/>
</dbReference>
<evidence type="ECO:0008006" key="5">
    <source>
        <dbReference type="Google" id="ProtNLM"/>
    </source>
</evidence>